<evidence type="ECO:0000313" key="4">
    <source>
        <dbReference type="Proteomes" id="UP000019116"/>
    </source>
</evidence>
<dbReference type="InterPro" id="IPR001563">
    <property type="entry name" value="Peptidase_S10"/>
</dbReference>
<keyword evidence="2" id="KW-0645">Protease</keyword>
<dbReference type="Gramene" id="TraesWEE_scaffold_025060_01G000100.1">
    <property type="protein sequence ID" value="TraesWEE_scaffold_025060_01G000100.1"/>
    <property type="gene ID" value="TraesWEE_scaffold_025060_01G000100"/>
</dbReference>
<accession>A0A3B6RQY2</accession>
<feature type="signal peptide" evidence="2">
    <location>
        <begin position="1"/>
        <end position="27"/>
    </location>
</feature>
<dbReference type="EC" id="3.4.16.-" evidence="2"/>
<dbReference type="Gramene" id="TraesCLE_scaffold_028477_01G000500.1">
    <property type="protein sequence ID" value="TraesCLE_scaffold_028477_01G000500.1"/>
    <property type="gene ID" value="TraesCLE_scaffold_028477_01G000500"/>
</dbReference>
<dbReference type="GO" id="GO:0004185">
    <property type="term" value="F:serine-type carboxypeptidase activity"/>
    <property type="evidence" value="ECO:0000318"/>
    <property type="project" value="GO_Central"/>
</dbReference>
<dbReference type="EnsemblPlants" id="TraesCS7A02G482300.1">
    <property type="protein sequence ID" value="TraesCS7A02G482300.1"/>
    <property type="gene ID" value="TraesCS7A02G482300"/>
</dbReference>
<dbReference type="PANTHER" id="PTHR11802">
    <property type="entry name" value="SERINE PROTEASE FAMILY S10 SERINE CARBOXYPEPTIDASE"/>
    <property type="match status" value="1"/>
</dbReference>
<dbReference type="Pfam" id="PF00450">
    <property type="entry name" value="Peptidase_S10"/>
    <property type="match status" value="1"/>
</dbReference>
<dbReference type="SUPFAM" id="SSF53474">
    <property type="entry name" value="alpha/beta-Hydrolases"/>
    <property type="match status" value="1"/>
</dbReference>
<keyword evidence="2" id="KW-0732">Signal</keyword>
<reference evidence="3" key="1">
    <citation type="submission" date="2018-08" db="EMBL/GenBank/DDBJ databases">
        <authorList>
            <person name="Rossello M."/>
        </authorList>
    </citation>
    <scope>NUCLEOTIDE SEQUENCE [LARGE SCALE GENOMIC DNA]</scope>
    <source>
        <strain evidence="3">cv. Chinese Spring</strain>
    </source>
</reference>
<gene>
    <name evidence="3" type="primary">LOC123154672</name>
</gene>
<dbReference type="Gene3D" id="3.40.50.1820">
    <property type="entry name" value="alpha/beta hydrolase"/>
    <property type="match status" value="1"/>
</dbReference>
<dbReference type="Proteomes" id="UP000019116">
    <property type="component" value="Chromosome 7A"/>
</dbReference>
<evidence type="ECO:0000256" key="1">
    <source>
        <dbReference type="ARBA" id="ARBA00009431"/>
    </source>
</evidence>
<keyword evidence="4" id="KW-1185">Reference proteome</keyword>
<reference evidence="3" key="2">
    <citation type="submission" date="2018-10" db="UniProtKB">
        <authorList>
            <consortium name="EnsemblPlants"/>
        </authorList>
    </citation>
    <scope>IDENTIFICATION</scope>
</reference>
<feature type="chain" id="PRO_5043076654" description="Carboxypeptidase" evidence="2">
    <location>
        <begin position="28"/>
        <end position="470"/>
    </location>
</feature>
<dbReference type="Gramene" id="TraesCS7A02G482300.1">
    <property type="protein sequence ID" value="TraesCS7A02G482300.1"/>
    <property type="gene ID" value="TraesCS7A02G482300"/>
</dbReference>
<dbReference type="STRING" id="4565.A0A3B6RQY2"/>
<proteinExistence type="inferred from homology"/>
<dbReference type="AlphaFoldDB" id="A0A3B6RQY2"/>
<evidence type="ECO:0000313" key="3">
    <source>
        <dbReference type="EnsemblPlants" id="TraesCS7A02G482300.1"/>
    </source>
</evidence>
<dbReference type="FunFam" id="3.40.50.1820:FF:000123">
    <property type="entry name" value="Carboxypeptidase"/>
    <property type="match status" value="1"/>
</dbReference>
<protein>
    <recommendedName>
        <fullName evidence="2">Carboxypeptidase</fullName>
        <ecNumber evidence="2">3.4.16.-</ecNumber>
    </recommendedName>
</protein>
<dbReference type="GO" id="GO:0006508">
    <property type="term" value="P:proteolysis"/>
    <property type="evidence" value="ECO:0007669"/>
    <property type="project" value="UniProtKB-KW"/>
</dbReference>
<dbReference type="PRINTS" id="PR00724">
    <property type="entry name" value="CRBOXYPTASEC"/>
</dbReference>
<dbReference type="PROSITE" id="PS00131">
    <property type="entry name" value="CARBOXYPEPT_SER_SER"/>
    <property type="match status" value="1"/>
</dbReference>
<comment type="similarity">
    <text evidence="1 2">Belongs to the peptidase S10 family.</text>
</comment>
<dbReference type="InterPro" id="IPR018202">
    <property type="entry name" value="Ser_caboxypep_ser_AS"/>
</dbReference>
<dbReference type="SMR" id="A0A3B6RQY2"/>
<name>A0A3B6RQY2_WHEAT</name>
<organism evidence="3">
    <name type="scientific">Triticum aestivum</name>
    <name type="common">Wheat</name>
    <dbReference type="NCBI Taxonomy" id="4565"/>
    <lineage>
        <taxon>Eukaryota</taxon>
        <taxon>Viridiplantae</taxon>
        <taxon>Streptophyta</taxon>
        <taxon>Embryophyta</taxon>
        <taxon>Tracheophyta</taxon>
        <taxon>Spermatophyta</taxon>
        <taxon>Magnoliopsida</taxon>
        <taxon>Liliopsida</taxon>
        <taxon>Poales</taxon>
        <taxon>Poaceae</taxon>
        <taxon>BOP clade</taxon>
        <taxon>Pooideae</taxon>
        <taxon>Triticodae</taxon>
        <taxon>Triticeae</taxon>
        <taxon>Triticinae</taxon>
        <taxon>Triticum</taxon>
    </lineage>
</organism>
<keyword evidence="2" id="KW-0121">Carboxypeptidase</keyword>
<dbReference type="PANTHER" id="PTHR11802:SF506">
    <property type="entry name" value="CARBOXYPEPTIDASE"/>
    <property type="match status" value="1"/>
</dbReference>
<sequence length="470" mass="51092">MAAARVLLPSYAALVILLLVLPSSAAAGGTADGSEEWGYVEVRPKAHMFWWLYRSPHRVDNGTAPWPTVLWLQGGPGGSGTGYGNFMEIGPLDADLKPRATTWLNKADLLFVDNPVGTGFSFVEGGNQRLMARTDAEAAGDLTALLIELYRHKTRLQGSPLYIVAESYGGKFAVTTALAALKAIRQGRLHAKLGGVALGDSWISPEDSVLSWGPLLYQLSRIDENGLQQCDSLAQQIKAQLKAKQYAAAETSWAKLESAVHQHSNNVVRTVHIPFLISVPLLPPSPRKNFYNILKDNSAADAAAVRKVGYAGYLSSKATREGGLGGLMNTEVKAKLGIVPRNFTWGEQSGDVFEALRGNFMNPRIHEVDELLKLGVEVTIYSGQLDLICATKGTLDWVQKLKWKGLKKFTDAPRKPVYCKGGEAAGTQAFVKSYKNLKFYWILGSGHMVPIDNPCPALEMLGDITQSPAR</sequence>
<dbReference type="OrthoDB" id="443318at2759"/>
<keyword evidence="2" id="KW-0378">Hydrolase</keyword>
<dbReference type="Gramene" id="TraesCS7A03G1167600.1">
    <property type="protein sequence ID" value="TraesCS7A03G1167600.1.CDS"/>
    <property type="gene ID" value="TraesCS7A03G1167600"/>
</dbReference>
<dbReference type="Gramene" id="TraesROB_scaffold_039011_01G000100.1">
    <property type="protein sequence ID" value="TraesROB_scaffold_039011_01G000100.1"/>
    <property type="gene ID" value="TraesROB_scaffold_039011_01G000100"/>
</dbReference>
<dbReference type="InterPro" id="IPR029058">
    <property type="entry name" value="AB_hydrolase_fold"/>
</dbReference>
<evidence type="ECO:0000256" key="2">
    <source>
        <dbReference type="RuleBase" id="RU361156"/>
    </source>
</evidence>
<dbReference type="Gramene" id="TraesCAD_scaffold_006421_01G000500.1">
    <property type="protein sequence ID" value="TraesCAD_scaffold_006421_01G000500.1"/>
    <property type="gene ID" value="TraesCAD_scaffold_006421_01G000500"/>
</dbReference>